<evidence type="ECO:0000256" key="5">
    <source>
        <dbReference type="ARBA" id="ARBA00022741"/>
    </source>
</evidence>
<dbReference type="PROSITE" id="PS50052">
    <property type="entry name" value="GUANYLATE_KINASE_2"/>
    <property type="match status" value="1"/>
</dbReference>
<comment type="subcellular location">
    <subcellularLocation>
        <location evidence="9">Cytoplasm</location>
    </subcellularLocation>
</comment>
<evidence type="ECO:0000256" key="4">
    <source>
        <dbReference type="ARBA" id="ARBA00022679"/>
    </source>
</evidence>
<evidence type="ECO:0000256" key="1">
    <source>
        <dbReference type="ARBA" id="ARBA00005790"/>
    </source>
</evidence>
<dbReference type="RefSeq" id="WP_024962212.1">
    <property type="nucleotide sequence ID" value="NZ_CABMOL010000009.1"/>
</dbReference>
<dbReference type="Pfam" id="PF00625">
    <property type="entry name" value="Guanylate_kin"/>
    <property type="match status" value="1"/>
</dbReference>
<dbReference type="FunFam" id="3.30.63.10:FF:000002">
    <property type="entry name" value="Guanylate kinase 1"/>
    <property type="match status" value="1"/>
</dbReference>
<feature type="binding site" evidence="9">
    <location>
        <begin position="9"/>
        <end position="16"/>
    </location>
    <ligand>
        <name>ATP</name>
        <dbReference type="ChEBI" id="CHEBI:30616"/>
    </ligand>
</feature>
<evidence type="ECO:0000256" key="6">
    <source>
        <dbReference type="ARBA" id="ARBA00022777"/>
    </source>
</evidence>
<dbReference type="InterPro" id="IPR017665">
    <property type="entry name" value="Guanylate_kinase"/>
</dbReference>
<keyword evidence="5 9" id="KW-0547">Nucleotide-binding</keyword>
<name>A0A2I1NAJ4_9BACT</name>
<keyword evidence="4 9" id="KW-0808">Transferase</keyword>
<evidence type="ECO:0000256" key="3">
    <source>
        <dbReference type="ARBA" id="ARBA00016296"/>
    </source>
</evidence>
<dbReference type="PANTHER" id="PTHR23117:SF13">
    <property type="entry name" value="GUANYLATE KINASE"/>
    <property type="match status" value="1"/>
</dbReference>
<accession>A0A2I1NAJ4</accession>
<evidence type="ECO:0000256" key="9">
    <source>
        <dbReference type="HAMAP-Rule" id="MF_00328"/>
    </source>
</evidence>
<dbReference type="InterPro" id="IPR008144">
    <property type="entry name" value="Guanylate_kin-like_dom"/>
</dbReference>
<dbReference type="PANTHER" id="PTHR23117">
    <property type="entry name" value="GUANYLATE KINASE-RELATED"/>
    <property type="match status" value="1"/>
</dbReference>
<dbReference type="InterPro" id="IPR008145">
    <property type="entry name" value="GK/Ca_channel_bsu"/>
</dbReference>
<comment type="function">
    <text evidence="9">Essential for recycling GMP and indirectly, cGMP.</text>
</comment>
<dbReference type="InterPro" id="IPR027417">
    <property type="entry name" value="P-loop_NTPase"/>
</dbReference>
<keyword evidence="9" id="KW-0963">Cytoplasm</keyword>
<dbReference type="Gene3D" id="3.40.50.300">
    <property type="entry name" value="P-loop containing nucleotide triphosphate hydrolases"/>
    <property type="match status" value="1"/>
</dbReference>
<comment type="similarity">
    <text evidence="1 9">Belongs to the guanylate kinase family.</text>
</comment>
<dbReference type="CDD" id="cd00071">
    <property type="entry name" value="GMPK"/>
    <property type="match status" value="1"/>
</dbReference>
<dbReference type="PROSITE" id="PS00856">
    <property type="entry name" value="GUANYLATE_KINASE_1"/>
    <property type="match status" value="1"/>
</dbReference>
<dbReference type="GO" id="GO:0005524">
    <property type="term" value="F:ATP binding"/>
    <property type="evidence" value="ECO:0007669"/>
    <property type="project" value="UniProtKB-UniRule"/>
</dbReference>
<organism evidence="10 11">
    <name type="scientific">Campylobacter ureolyticus</name>
    <dbReference type="NCBI Taxonomy" id="827"/>
    <lineage>
        <taxon>Bacteria</taxon>
        <taxon>Pseudomonadati</taxon>
        <taxon>Campylobacterota</taxon>
        <taxon>Epsilonproteobacteria</taxon>
        <taxon>Campylobacterales</taxon>
        <taxon>Campylobacteraceae</taxon>
        <taxon>Campylobacter</taxon>
    </lineage>
</organism>
<dbReference type="HAMAP" id="MF_00328">
    <property type="entry name" value="Guanylate_kinase"/>
    <property type="match status" value="1"/>
</dbReference>
<sequence length="203" mass="23364">MKKAIIISGPSGSGKSSLINRLLEDEKDIYFSISSTTRNIREGEKDGVSYHFISEDDFKKGIENGEFLEWALVHKNYYGTSLVPVQKALSSGKFVIFDIDVQGFKLAKERLKDDIVSIFITTKNKGDLKNRLIKRGTDSKEDIERRVINAATEMEHLNEYDYLIINDDFNESYKALKSIFNAIRYNTKNLELSDIIDNWIYEN</sequence>
<evidence type="ECO:0000313" key="10">
    <source>
        <dbReference type="EMBL" id="PKZ29396.1"/>
    </source>
</evidence>
<evidence type="ECO:0000256" key="2">
    <source>
        <dbReference type="ARBA" id="ARBA00012961"/>
    </source>
</evidence>
<evidence type="ECO:0000256" key="7">
    <source>
        <dbReference type="ARBA" id="ARBA00022840"/>
    </source>
</evidence>
<dbReference type="Proteomes" id="UP000234639">
    <property type="component" value="Unassembled WGS sequence"/>
</dbReference>
<dbReference type="NCBIfam" id="TIGR03263">
    <property type="entry name" value="guanyl_kin"/>
    <property type="match status" value="1"/>
</dbReference>
<dbReference type="EMBL" id="PKHU01000003">
    <property type="protein sequence ID" value="PKZ29396.1"/>
    <property type="molecule type" value="Genomic_DNA"/>
</dbReference>
<dbReference type="GO" id="GO:0004385">
    <property type="term" value="F:GMP kinase activity"/>
    <property type="evidence" value="ECO:0007669"/>
    <property type="project" value="UniProtKB-UniRule"/>
</dbReference>
<dbReference type="InterPro" id="IPR020590">
    <property type="entry name" value="Guanylate_kinase_CS"/>
</dbReference>
<dbReference type="AlphaFoldDB" id="A0A2I1NAJ4"/>
<reference evidence="10 11" key="1">
    <citation type="submission" date="2017-12" db="EMBL/GenBank/DDBJ databases">
        <title>Phylogenetic diversity of female urinary microbiome.</title>
        <authorList>
            <person name="Thomas-White K."/>
            <person name="Wolfe A.J."/>
        </authorList>
    </citation>
    <scope>NUCLEOTIDE SEQUENCE [LARGE SCALE GENOMIC DNA]</scope>
    <source>
        <strain evidence="10 11">UMB0112</strain>
    </source>
</reference>
<dbReference type="SUPFAM" id="SSF52540">
    <property type="entry name" value="P-loop containing nucleoside triphosphate hydrolases"/>
    <property type="match status" value="1"/>
</dbReference>
<proteinExistence type="inferred from homology"/>
<evidence type="ECO:0000256" key="8">
    <source>
        <dbReference type="ARBA" id="ARBA00030128"/>
    </source>
</evidence>
<comment type="caution">
    <text evidence="10">The sequence shown here is derived from an EMBL/GenBank/DDBJ whole genome shotgun (WGS) entry which is preliminary data.</text>
</comment>
<keyword evidence="7 9" id="KW-0067">ATP-binding</keyword>
<evidence type="ECO:0000313" key="11">
    <source>
        <dbReference type="Proteomes" id="UP000234639"/>
    </source>
</evidence>
<gene>
    <name evidence="9" type="primary">gmk</name>
    <name evidence="10" type="ORF">CYJ41_03305</name>
</gene>
<protein>
    <recommendedName>
        <fullName evidence="3 9">Guanylate kinase</fullName>
        <ecNumber evidence="2 9">2.7.4.8</ecNumber>
    </recommendedName>
    <alternativeName>
        <fullName evidence="8 9">GMP kinase</fullName>
    </alternativeName>
</protein>
<comment type="catalytic activity">
    <reaction evidence="9">
        <text>GMP + ATP = GDP + ADP</text>
        <dbReference type="Rhea" id="RHEA:20780"/>
        <dbReference type="ChEBI" id="CHEBI:30616"/>
        <dbReference type="ChEBI" id="CHEBI:58115"/>
        <dbReference type="ChEBI" id="CHEBI:58189"/>
        <dbReference type="ChEBI" id="CHEBI:456216"/>
        <dbReference type="EC" id="2.7.4.8"/>
    </reaction>
</comment>
<dbReference type="GO" id="GO:0005829">
    <property type="term" value="C:cytosol"/>
    <property type="evidence" value="ECO:0007669"/>
    <property type="project" value="TreeGrafter"/>
</dbReference>
<dbReference type="EC" id="2.7.4.8" evidence="2 9"/>
<dbReference type="Gene3D" id="3.30.63.10">
    <property type="entry name" value="Guanylate Kinase phosphate binding domain"/>
    <property type="match status" value="1"/>
</dbReference>
<keyword evidence="6 9" id="KW-0418">Kinase</keyword>
<dbReference type="SMART" id="SM00072">
    <property type="entry name" value="GuKc"/>
    <property type="match status" value="1"/>
</dbReference>